<comment type="caution">
    <text evidence="3">The sequence shown here is derived from an EMBL/GenBank/DDBJ whole genome shotgun (WGS) entry which is preliminary data.</text>
</comment>
<dbReference type="Gene3D" id="2.30.30.90">
    <property type="match status" value="2"/>
</dbReference>
<evidence type="ECO:0000256" key="1">
    <source>
        <dbReference type="ARBA" id="ARBA00023004"/>
    </source>
</evidence>
<feature type="domain" description="Ferrous iron transporter FeoA-like" evidence="2">
    <location>
        <begin position="80"/>
        <end position="152"/>
    </location>
</feature>
<accession>A0ABV9MZ94</accession>
<dbReference type="Pfam" id="PF04023">
    <property type="entry name" value="FeoA"/>
    <property type="match status" value="2"/>
</dbReference>
<name>A0ABV9MZ94_9ENTE</name>
<keyword evidence="1" id="KW-0408">Iron</keyword>
<evidence type="ECO:0000313" key="3">
    <source>
        <dbReference type="EMBL" id="MFC4720630.1"/>
    </source>
</evidence>
<dbReference type="Proteomes" id="UP001595969">
    <property type="component" value="Unassembled WGS sequence"/>
</dbReference>
<sequence length="156" mass="17055">MQTLAQVPLQVKYQIDSIIAEDGIRRHLNHLGIVSGSQVVLLSLAGGNGIILLRNSRLALSQTILNQIIVTKVTNTGSWTSLDELQLTESARVVNVHGQGAVKRRLMDMGLTKDVVVTVSNIAPLGDPIEIRLRGYKLTLRKEEAALVLVERDEKG</sequence>
<dbReference type="PANTHER" id="PTHR42954">
    <property type="entry name" value="FE(2+) TRANSPORT PROTEIN A"/>
    <property type="match status" value="1"/>
</dbReference>
<protein>
    <submittedName>
        <fullName evidence="3">Ferrous iron transport protein A</fullName>
    </submittedName>
</protein>
<dbReference type="SMART" id="SM00899">
    <property type="entry name" value="FeoA"/>
    <property type="match status" value="2"/>
</dbReference>
<evidence type="ECO:0000313" key="4">
    <source>
        <dbReference type="Proteomes" id="UP001595969"/>
    </source>
</evidence>
<dbReference type="InterPro" id="IPR052713">
    <property type="entry name" value="FeoA"/>
</dbReference>
<dbReference type="SUPFAM" id="SSF50037">
    <property type="entry name" value="C-terminal domain of transcriptional repressors"/>
    <property type="match status" value="2"/>
</dbReference>
<gene>
    <name evidence="3" type="ORF">ACFO5I_12935</name>
</gene>
<reference evidence="4" key="1">
    <citation type="journal article" date="2019" name="Int. J. Syst. Evol. Microbiol.">
        <title>The Global Catalogue of Microorganisms (GCM) 10K type strain sequencing project: providing services to taxonomists for standard genome sequencing and annotation.</title>
        <authorList>
            <consortium name="The Broad Institute Genomics Platform"/>
            <consortium name="The Broad Institute Genome Sequencing Center for Infectious Disease"/>
            <person name="Wu L."/>
            <person name="Ma J."/>
        </authorList>
    </citation>
    <scope>NUCLEOTIDE SEQUENCE [LARGE SCALE GENOMIC DNA]</scope>
    <source>
        <strain evidence="4">CGMCC 1.19032</strain>
    </source>
</reference>
<dbReference type="InterPro" id="IPR038157">
    <property type="entry name" value="FeoA_core_dom"/>
</dbReference>
<proteinExistence type="predicted"/>
<dbReference type="InterPro" id="IPR008988">
    <property type="entry name" value="Transcriptional_repressor_C"/>
</dbReference>
<evidence type="ECO:0000259" key="2">
    <source>
        <dbReference type="SMART" id="SM00899"/>
    </source>
</evidence>
<dbReference type="EMBL" id="JBHSGS010000065">
    <property type="protein sequence ID" value="MFC4720630.1"/>
    <property type="molecule type" value="Genomic_DNA"/>
</dbReference>
<keyword evidence="4" id="KW-1185">Reference proteome</keyword>
<dbReference type="RefSeq" id="WP_204652890.1">
    <property type="nucleotide sequence ID" value="NZ_JAFBFD010000003.1"/>
</dbReference>
<dbReference type="PANTHER" id="PTHR42954:SF2">
    <property type="entry name" value="FE(2+) TRANSPORT PROTEIN A"/>
    <property type="match status" value="1"/>
</dbReference>
<dbReference type="InterPro" id="IPR007167">
    <property type="entry name" value="Fe-transptr_FeoA-like"/>
</dbReference>
<feature type="domain" description="Ferrous iron transporter FeoA-like" evidence="2">
    <location>
        <begin position="2"/>
        <end position="72"/>
    </location>
</feature>
<organism evidence="3 4">
    <name type="scientific">Enterococcus lemanii</name>
    <dbReference type="NCBI Taxonomy" id="1159752"/>
    <lineage>
        <taxon>Bacteria</taxon>
        <taxon>Bacillati</taxon>
        <taxon>Bacillota</taxon>
        <taxon>Bacilli</taxon>
        <taxon>Lactobacillales</taxon>
        <taxon>Enterococcaceae</taxon>
        <taxon>Enterococcus</taxon>
    </lineage>
</organism>